<gene>
    <name evidence="1" type="ORF">LSH36_127g03000</name>
</gene>
<reference evidence="1" key="1">
    <citation type="journal article" date="2023" name="Mol. Biol. Evol.">
        <title>Third-Generation Sequencing Reveals the Adaptive Role of the Epigenome in Three Deep-Sea Polychaetes.</title>
        <authorList>
            <person name="Perez M."/>
            <person name="Aroh O."/>
            <person name="Sun Y."/>
            <person name="Lan Y."/>
            <person name="Juniper S.K."/>
            <person name="Young C.R."/>
            <person name="Angers B."/>
            <person name="Qian P.Y."/>
        </authorList>
    </citation>
    <scope>NUCLEOTIDE SEQUENCE</scope>
    <source>
        <strain evidence="1">P08H-3</strain>
    </source>
</reference>
<evidence type="ECO:0000313" key="1">
    <source>
        <dbReference type="EMBL" id="KAK2160726.1"/>
    </source>
</evidence>
<accession>A0AAD9JWU9</accession>
<protein>
    <submittedName>
        <fullName evidence="1">Uncharacterized protein</fullName>
    </submittedName>
</protein>
<dbReference type="Proteomes" id="UP001208570">
    <property type="component" value="Unassembled WGS sequence"/>
</dbReference>
<name>A0AAD9JWU9_9ANNE</name>
<dbReference type="EMBL" id="JAODUP010000127">
    <property type="protein sequence ID" value="KAK2160726.1"/>
    <property type="molecule type" value="Genomic_DNA"/>
</dbReference>
<keyword evidence="2" id="KW-1185">Reference proteome</keyword>
<organism evidence="1 2">
    <name type="scientific">Paralvinella palmiformis</name>
    <dbReference type="NCBI Taxonomy" id="53620"/>
    <lineage>
        <taxon>Eukaryota</taxon>
        <taxon>Metazoa</taxon>
        <taxon>Spiralia</taxon>
        <taxon>Lophotrochozoa</taxon>
        <taxon>Annelida</taxon>
        <taxon>Polychaeta</taxon>
        <taxon>Sedentaria</taxon>
        <taxon>Canalipalpata</taxon>
        <taxon>Terebellida</taxon>
        <taxon>Terebelliformia</taxon>
        <taxon>Alvinellidae</taxon>
        <taxon>Paralvinella</taxon>
    </lineage>
</organism>
<sequence>MSCHCCFYHIHDLRHLSVTKTIAITLITSRLDYCNSLLYNIISKDILKHQGVGNYLARVVTLFGIHSMNMLSHQMVYSFFMSPFENSPFQNCLSFLGFHSI</sequence>
<evidence type="ECO:0000313" key="2">
    <source>
        <dbReference type="Proteomes" id="UP001208570"/>
    </source>
</evidence>
<comment type="caution">
    <text evidence="1">The sequence shown here is derived from an EMBL/GenBank/DDBJ whole genome shotgun (WGS) entry which is preliminary data.</text>
</comment>
<dbReference type="AlphaFoldDB" id="A0AAD9JWU9"/>
<proteinExistence type="predicted"/>